<evidence type="ECO:0000256" key="4">
    <source>
        <dbReference type="SAM" id="MobiDB-lite"/>
    </source>
</evidence>
<dbReference type="AlphaFoldDB" id="A0AAU8DLR9"/>
<dbReference type="Pfam" id="PF04055">
    <property type="entry name" value="Radical_SAM"/>
    <property type="match status" value="1"/>
</dbReference>
<feature type="compositionally biased region" description="Basic and acidic residues" evidence="4">
    <location>
        <begin position="1"/>
        <end position="14"/>
    </location>
</feature>
<feature type="region of interest" description="Disordered" evidence="4">
    <location>
        <begin position="321"/>
        <end position="340"/>
    </location>
</feature>
<dbReference type="PANTHER" id="PTHR43432:SF3">
    <property type="entry name" value="SLR0285 PROTEIN"/>
    <property type="match status" value="1"/>
</dbReference>
<feature type="region of interest" description="Disordered" evidence="4">
    <location>
        <begin position="1"/>
        <end position="36"/>
    </location>
</feature>
<evidence type="ECO:0000256" key="3">
    <source>
        <dbReference type="ARBA" id="ARBA00023014"/>
    </source>
</evidence>
<dbReference type="PROSITE" id="PS51918">
    <property type="entry name" value="RADICAL_SAM"/>
    <property type="match status" value="1"/>
</dbReference>
<dbReference type="CDD" id="cd01335">
    <property type="entry name" value="Radical_SAM"/>
    <property type="match status" value="1"/>
</dbReference>
<dbReference type="SUPFAM" id="SSF102114">
    <property type="entry name" value="Radical SAM enzymes"/>
    <property type="match status" value="1"/>
</dbReference>
<dbReference type="GO" id="GO:0046872">
    <property type="term" value="F:metal ion binding"/>
    <property type="evidence" value="ECO:0007669"/>
    <property type="project" value="UniProtKB-KW"/>
</dbReference>
<evidence type="ECO:0000256" key="1">
    <source>
        <dbReference type="ARBA" id="ARBA00022723"/>
    </source>
</evidence>
<dbReference type="RefSeq" id="WP_353647911.1">
    <property type="nucleotide sequence ID" value="NZ_CP159218.1"/>
</dbReference>
<dbReference type="GO" id="GO:0003824">
    <property type="term" value="F:catalytic activity"/>
    <property type="evidence" value="ECO:0007669"/>
    <property type="project" value="InterPro"/>
</dbReference>
<dbReference type="SFLD" id="SFLDS00029">
    <property type="entry name" value="Radical_SAM"/>
    <property type="match status" value="1"/>
</dbReference>
<keyword evidence="3" id="KW-0411">Iron-sulfur</keyword>
<dbReference type="InterPro" id="IPR040086">
    <property type="entry name" value="MJ0683-like"/>
</dbReference>
<proteinExistence type="predicted"/>
<dbReference type="InterPro" id="IPR007197">
    <property type="entry name" value="rSAM"/>
</dbReference>
<reference evidence="6" key="1">
    <citation type="submission" date="2024-05" db="EMBL/GenBank/DDBJ databases">
        <authorList>
            <person name="Cai S.Y."/>
            <person name="Jin L.M."/>
            <person name="Li H.R."/>
        </authorList>
    </citation>
    <scope>NUCLEOTIDE SEQUENCE</scope>
    <source>
        <strain evidence="6">A5-74</strain>
    </source>
</reference>
<organism evidence="6">
    <name type="scientific">Nakamurella sp. A5-74</name>
    <dbReference type="NCBI Taxonomy" id="3158264"/>
    <lineage>
        <taxon>Bacteria</taxon>
        <taxon>Bacillati</taxon>
        <taxon>Actinomycetota</taxon>
        <taxon>Actinomycetes</taxon>
        <taxon>Nakamurellales</taxon>
        <taxon>Nakamurellaceae</taxon>
        <taxon>Nakamurella</taxon>
    </lineage>
</organism>
<feature type="region of interest" description="Disordered" evidence="4">
    <location>
        <begin position="377"/>
        <end position="396"/>
    </location>
</feature>
<dbReference type="SMART" id="SM00729">
    <property type="entry name" value="Elp3"/>
    <property type="match status" value="1"/>
</dbReference>
<name>A0AAU8DLR9_9ACTN</name>
<accession>A0AAU8DLR9</accession>
<feature type="compositionally biased region" description="Polar residues" evidence="4">
    <location>
        <begin position="325"/>
        <end position="337"/>
    </location>
</feature>
<evidence type="ECO:0000313" key="6">
    <source>
        <dbReference type="EMBL" id="XCG62296.1"/>
    </source>
</evidence>
<dbReference type="PANTHER" id="PTHR43432">
    <property type="entry name" value="SLR0285 PROTEIN"/>
    <property type="match status" value="1"/>
</dbReference>
<keyword evidence="1" id="KW-0479">Metal-binding</keyword>
<dbReference type="GO" id="GO:0051536">
    <property type="term" value="F:iron-sulfur cluster binding"/>
    <property type="evidence" value="ECO:0007669"/>
    <property type="project" value="UniProtKB-KW"/>
</dbReference>
<sequence>MRWDGQRVDAERGPGWDGADADPSLPGMPEPPGVVRSVRPPDFAGITFHEVRAKSALNRVPAASRMPFSWTVNPYRGCTHACTYCFARNTHTYLELDPGDDFDRQIVVKVNVAAVLRRELARPSWQREQVALGTNTDPYQRAEGRYRLMPGIIEALADTGTPFSILTKGTLLGRDLPLLEHAVTRVPVGVGLSLALLDEQLQASLEPGTPSPRARLWLIRRIRAAGLQCGVLVAPLLPHLTDSQQQIDELVGELADAGVTSVSAIGLHLRPGTKDWFLKWLAGYRPDLLDTYVALYRRGAYLPADYRSEIDQRFRNAMAGAGLRGSSSPEQVTSWDENSAVDGTTPRFTGLVFSGPVRHAGPAGRHPDATAPVVTRTAAVPRSSGGRTDGEQLRLL</sequence>
<dbReference type="InterPro" id="IPR006638">
    <property type="entry name" value="Elp3/MiaA/NifB-like_rSAM"/>
</dbReference>
<gene>
    <name evidence="6" type="ORF">ABLG96_13605</name>
</gene>
<dbReference type="InterPro" id="IPR058240">
    <property type="entry name" value="rSAM_sf"/>
</dbReference>
<keyword evidence="2" id="KW-0408">Iron</keyword>
<evidence type="ECO:0000256" key="2">
    <source>
        <dbReference type="ARBA" id="ARBA00023004"/>
    </source>
</evidence>
<protein>
    <submittedName>
        <fullName evidence="6">Rv2578c family radical SAM protein</fullName>
    </submittedName>
</protein>
<feature type="domain" description="Radical SAM core" evidence="5">
    <location>
        <begin position="64"/>
        <end position="313"/>
    </location>
</feature>
<dbReference type="SFLD" id="SFLDG01084">
    <property type="entry name" value="Uncharacterised_Radical_SAM_Su"/>
    <property type="match status" value="1"/>
</dbReference>
<dbReference type="Gene3D" id="3.80.30.30">
    <property type="match status" value="1"/>
</dbReference>
<evidence type="ECO:0000259" key="5">
    <source>
        <dbReference type="PROSITE" id="PS51918"/>
    </source>
</evidence>
<dbReference type="EMBL" id="CP159218">
    <property type="protein sequence ID" value="XCG62296.1"/>
    <property type="molecule type" value="Genomic_DNA"/>
</dbReference>
<dbReference type="NCBIfam" id="NF038135">
    <property type="entry name" value="rSAM_Rv2578c"/>
    <property type="match status" value="1"/>
</dbReference>